<dbReference type="WBParaSite" id="sdigi.contig122.g4782.t1">
    <property type="protein sequence ID" value="sdigi.contig122.g4782.t1"/>
    <property type="gene ID" value="sdigi.contig122.g4782"/>
</dbReference>
<dbReference type="Proteomes" id="UP000887581">
    <property type="component" value="Unplaced"/>
</dbReference>
<dbReference type="Pfam" id="PF17905">
    <property type="entry name" value="KH_GLD-3_4th"/>
    <property type="match status" value="1"/>
</dbReference>
<dbReference type="InterPro" id="IPR036612">
    <property type="entry name" value="KH_dom_type_1_sf"/>
</dbReference>
<dbReference type="InterPro" id="IPR041194">
    <property type="entry name" value="GLD-3-like_KH5"/>
</dbReference>
<organism evidence="3 4">
    <name type="scientific">Setaria digitata</name>
    <dbReference type="NCBI Taxonomy" id="48799"/>
    <lineage>
        <taxon>Eukaryota</taxon>
        <taxon>Metazoa</taxon>
        <taxon>Ecdysozoa</taxon>
        <taxon>Nematoda</taxon>
        <taxon>Chromadorea</taxon>
        <taxon>Rhabditida</taxon>
        <taxon>Spirurina</taxon>
        <taxon>Spiruromorpha</taxon>
        <taxon>Filarioidea</taxon>
        <taxon>Setariidae</taxon>
        <taxon>Setaria</taxon>
    </lineage>
</organism>
<dbReference type="SUPFAM" id="SSF54791">
    <property type="entry name" value="Eukaryotic type KH-domain (KH-domain type I)"/>
    <property type="match status" value="1"/>
</dbReference>
<dbReference type="Pfam" id="PF22801">
    <property type="entry name" value="KH_GLD-3_1st"/>
    <property type="match status" value="1"/>
</dbReference>
<evidence type="ECO:0000313" key="3">
    <source>
        <dbReference type="Proteomes" id="UP000887581"/>
    </source>
</evidence>
<proteinExistence type="predicted"/>
<name>A0A915PE08_9BILA</name>
<feature type="compositionally biased region" description="Polar residues" evidence="1">
    <location>
        <begin position="578"/>
        <end position="597"/>
    </location>
</feature>
<evidence type="ECO:0000313" key="4">
    <source>
        <dbReference type="WBParaSite" id="sdigi.contig122.g4782.t1"/>
    </source>
</evidence>
<feature type="region of interest" description="Disordered" evidence="1">
    <location>
        <begin position="860"/>
        <end position="886"/>
    </location>
</feature>
<dbReference type="Gene3D" id="3.30.310.270">
    <property type="match status" value="2"/>
</dbReference>
<sequence>MRKMNPEKCCTWVPDLGEISFPDGGRLGNAKDESRKVLHLGSGFGRNKLSGWVSFVALKQTRSKAGNLNWMYKCLLLRNMPIGGHWALRGGFAPRANPRRPNAHFPQQDMFRQPRTEFFISFYHRSQESAKMFDAMRRRVELAYEQRRKSETSRLQKTSKGDVIQYLERIPLSKNVTLTIEVPNGDHAGMLERMEAWCDEDSIPQIMQDTGVLIQFPDLTPDGKNGCDYVNRVTLTGPLANVEQARIRIRNFTPVAITFPLRTLKSNILMKDVRSIIDKAIADKLINFPNLEIMVQLPQLSKDPVPSCVVRGAPSHERDICDACTALHRLLFDAANDSEHSSAMIYSTMMDIPAVQQLAVTGVPDGFLIRLISLETNAVIYFPTVADRHFGATAFYLYGSVHAIMRARKFIQGLLPVRLIFDVENDDLLCPIDASNRELFLRDQEHDLTIMMKKSRLEGEKLTADDTLRSMVVIESEEYNLTNVYSTRHQLLRNSSLEDEPMVVTEDFDFFERDFKSLIAKNNQVIAESLSSKDSLVKTSSLISPQLKQDKRSSRLISSLPVSSPAAEPLNIFEEVQQSPENENTPADNINLSSQGETAEEAIRFSGTPPSTASKEQNTADGVNMSVPEFMDLFRQNEDKNVRIIPINDAERPLSEAPSPRKVEYNRTDSGLIDRNFNEKSQLCKFDIAANKVGYDSTCNVILEKNVSELKHLSEKTSACARRFPVIPRSQDLMSSGANVVDALISEQGSTTVAVAAAMLQNSPPQWFQSSGTMAALKSANYFERMPRVWDKKAISATFTRSTEVVENSKPTSEGKTWQTKKNLPLKSSFTHENYIHEYRHDIDITRDMPQDMSIKETREASSDVRLSLSNGRNNKPTYSVSRGNTARNSNQHRLLHQNSANIDNSYGYRKQRQAGRTHDNTIWENSRHSSPFHTHSNTREVFSRKYRGRITQNSSRFSDMGRGGRTIRQSTNHSAGYYSTFSRSQSTWSLSSSGHGGNKRFTNRTVAPMRMKRQFVNGAQLEEKGKGDRREERCPPLHQEQHSSGRDQKFDDRNFRKEPEELTNNVANVASPPKLLVKTKTYADITKRIDVMVVIDEAQRSKTEQSSRSVHQLNSPFHAFEF</sequence>
<reference evidence="4" key="1">
    <citation type="submission" date="2022-11" db="UniProtKB">
        <authorList>
            <consortium name="WormBaseParasite"/>
        </authorList>
    </citation>
    <scope>IDENTIFICATION</scope>
</reference>
<dbReference type="GO" id="GO:0003723">
    <property type="term" value="F:RNA binding"/>
    <property type="evidence" value="ECO:0007669"/>
    <property type="project" value="InterPro"/>
</dbReference>
<feature type="compositionally biased region" description="Polar residues" evidence="1">
    <location>
        <begin position="868"/>
        <end position="886"/>
    </location>
</feature>
<evidence type="ECO:0000259" key="2">
    <source>
        <dbReference type="Pfam" id="PF17905"/>
    </source>
</evidence>
<feature type="domain" description="Defective in germ line development protein 3-like KH5" evidence="2">
    <location>
        <begin position="414"/>
        <end position="492"/>
    </location>
</feature>
<feature type="region of interest" description="Disordered" evidence="1">
    <location>
        <begin position="578"/>
        <end position="619"/>
    </location>
</feature>
<accession>A0A915PE08</accession>
<feature type="region of interest" description="Disordered" evidence="1">
    <location>
        <begin position="1022"/>
        <end position="1052"/>
    </location>
</feature>
<feature type="compositionally biased region" description="Polar residues" evidence="1">
    <location>
        <begin position="608"/>
        <end position="619"/>
    </location>
</feature>
<protein>
    <submittedName>
        <fullName evidence="4">GLD-3 KH5 domain-containing protein</fullName>
    </submittedName>
</protein>
<feature type="compositionally biased region" description="Polar residues" evidence="1">
    <location>
        <begin position="1107"/>
        <end position="1116"/>
    </location>
</feature>
<feature type="region of interest" description="Disordered" evidence="1">
    <location>
        <begin position="1101"/>
        <end position="1123"/>
    </location>
</feature>
<evidence type="ECO:0000256" key="1">
    <source>
        <dbReference type="SAM" id="MobiDB-lite"/>
    </source>
</evidence>
<keyword evidence="3" id="KW-1185">Reference proteome</keyword>
<dbReference type="AlphaFoldDB" id="A0A915PE08"/>